<dbReference type="EMBL" id="CAJVQC010010573">
    <property type="protein sequence ID" value="CAG8618281.1"/>
    <property type="molecule type" value="Genomic_DNA"/>
</dbReference>
<evidence type="ECO:0000313" key="1">
    <source>
        <dbReference type="EMBL" id="CAG8618281.1"/>
    </source>
</evidence>
<reference evidence="1" key="1">
    <citation type="submission" date="2021-06" db="EMBL/GenBank/DDBJ databases">
        <authorList>
            <person name="Kallberg Y."/>
            <person name="Tangrot J."/>
            <person name="Rosling A."/>
        </authorList>
    </citation>
    <scope>NUCLEOTIDE SEQUENCE</scope>
    <source>
        <strain evidence="1">MA461A</strain>
    </source>
</reference>
<feature type="non-terminal residue" evidence="1">
    <location>
        <position position="1"/>
    </location>
</feature>
<accession>A0ACA9N0D6</accession>
<evidence type="ECO:0000313" key="2">
    <source>
        <dbReference type="Proteomes" id="UP000789920"/>
    </source>
</evidence>
<gene>
    <name evidence="1" type="ORF">RPERSI_LOCUS6602</name>
</gene>
<name>A0ACA9N0D6_9GLOM</name>
<comment type="caution">
    <text evidence="1">The sequence shown here is derived from an EMBL/GenBank/DDBJ whole genome shotgun (WGS) entry which is preliminary data.</text>
</comment>
<proteinExistence type="predicted"/>
<protein>
    <submittedName>
        <fullName evidence="1">5912_t:CDS:1</fullName>
    </submittedName>
</protein>
<keyword evidence="2" id="KW-1185">Reference proteome</keyword>
<dbReference type="Proteomes" id="UP000789920">
    <property type="component" value="Unassembled WGS sequence"/>
</dbReference>
<organism evidence="1 2">
    <name type="scientific">Racocetra persica</name>
    <dbReference type="NCBI Taxonomy" id="160502"/>
    <lineage>
        <taxon>Eukaryota</taxon>
        <taxon>Fungi</taxon>
        <taxon>Fungi incertae sedis</taxon>
        <taxon>Mucoromycota</taxon>
        <taxon>Glomeromycotina</taxon>
        <taxon>Glomeromycetes</taxon>
        <taxon>Diversisporales</taxon>
        <taxon>Gigasporaceae</taxon>
        <taxon>Racocetra</taxon>
    </lineage>
</organism>
<sequence length="484" mass="54857">QIFPNATSAHELLEQAREYFRVHKGKNRIIFIPPHIRGLFPTLVGGLSSPPLPSANRRGTSLVIGKFEGSCGSSLSFTAPSNESSCFNSTVPSSSRNQRSPDYHYGGIVVPNISSNVRPTAQNSSDSSFPFLSFVRGHNAMFIIHFYLRASDKEDDKTLYNKFFNSLEDTSVIDHFNYDMSDDGKHTLIVANGITNNEAIVTKNVIKGPPILFRGIAHKVGTVPLLTKILWADETAYSYETKAGQQVDQEPLVVGNKIMLVSALQARNNARVTFVGSIELFSDRFFDSPIQRTNPAESFPKSGNEDFAKDLTKWTFQEKGVLKVTSSHHHKKGEDEELEVYRIKDYIIYTIEISEYVNDHWQPFNGTDVQFEAIMLDPYIRKTLTPFPTSPEQQSQKYEAHIQLPDVYGVFTFKVNYKRSGYSYIEDSTVVAIRPFRHNEYPRYISAAYPYYTGAASMMIGFLLFSVVWFFNKENTKRVKKKTS</sequence>